<sequence>MHGGFGGAIPYSYMSQAILINLREAFFNAPGFWQSRFLIKTGNWCKSVDGLDKSRTDGYSILGGFVNQCDQLSTQQPGLYLFCEKKKQKQNVTERLYTLFILEPDGSVEVLNELKTASKDWGVQLWPEIDAYFIRQQDSGEKRRQQLMQEIQQLEFELKQRRGELAALDRVEFDL</sequence>
<protein>
    <submittedName>
        <fullName evidence="2">Uncharacterized protein</fullName>
    </submittedName>
</protein>
<organism evidence="2 3">
    <name type="scientific">Planktothrix agardhii</name>
    <name type="common">Oscillatoria agardhii</name>
    <dbReference type="NCBI Taxonomy" id="1160"/>
    <lineage>
        <taxon>Bacteria</taxon>
        <taxon>Bacillati</taxon>
        <taxon>Cyanobacteriota</taxon>
        <taxon>Cyanophyceae</taxon>
        <taxon>Oscillatoriophycideae</taxon>
        <taxon>Oscillatoriales</taxon>
        <taxon>Microcoleaceae</taxon>
        <taxon>Planktothrix</taxon>
    </lineage>
</organism>
<dbReference type="AlphaFoldDB" id="A0AAD1Q4S7"/>
<gene>
    <name evidence="2" type="ORF">PANO66_02878</name>
</gene>
<reference evidence="2" key="1">
    <citation type="submission" date="2020-09" db="EMBL/GenBank/DDBJ databases">
        <authorList>
            <person name="Blom J."/>
        </authorList>
    </citation>
    <scope>NUCLEOTIDE SEQUENCE</scope>
    <source>
        <strain evidence="2">No.66</strain>
    </source>
</reference>
<feature type="coiled-coil region" evidence="1">
    <location>
        <begin position="137"/>
        <end position="164"/>
    </location>
</feature>
<accession>A0AAD1Q4S7</accession>
<evidence type="ECO:0000313" key="2">
    <source>
        <dbReference type="EMBL" id="CAD5955093.1"/>
    </source>
</evidence>
<evidence type="ECO:0000313" key="3">
    <source>
        <dbReference type="Proteomes" id="UP001153761"/>
    </source>
</evidence>
<dbReference type="EMBL" id="LR882963">
    <property type="protein sequence ID" value="CAD5955093.1"/>
    <property type="molecule type" value="Genomic_DNA"/>
</dbReference>
<keyword evidence="1" id="KW-0175">Coiled coil</keyword>
<evidence type="ECO:0000256" key="1">
    <source>
        <dbReference type="SAM" id="Coils"/>
    </source>
</evidence>
<dbReference type="Proteomes" id="UP001153761">
    <property type="component" value="Chromosome"/>
</dbReference>
<proteinExistence type="predicted"/>
<name>A0AAD1Q4S7_PLAAG</name>